<dbReference type="Pfam" id="PF03601">
    <property type="entry name" value="Cons_hypoth698"/>
    <property type="match status" value="1"/>
</dbReference>
<evidence type="ECO:0000256" key="4">
    <source>
        <dbReference type="ARBA" id="ARBA00022692"/>
    </source>
</evidence>
<dbReference type="InterPro" id="IPR018383">
    <property type="entry name" value="UPF0324_pro"/>
</dbReference>
<organism evidence="8 9">
    <name type="scientific">Chitinophaga defluvii</name>
    <dbReference type="NCBI Taxonomy" id="3163343"/>
    <lineage>
        <taxon>Bacteria</taxon>
        <taxon>Pseudomonadati</taxon>
        <taxon>Bacteroidota</taxon>
        <taxon>Chitinophagia</taxon>
        <taxon>Chitinophagales</taxon>
        <taxon>Chitinophagaceae</taxon>
        <taxon>Chitinophaga</taxon>
    </lineage>
</organism>
<gene>
    <name evidence="8" type="ORF">ABR189_00080</name>
</gene>
<sequence length="324" mass="34670">MQQAKPTIHTPFKTLRAGRKSNRMLFIAAAGISLLPVIPPPAALLMGLALAQTIGNPFAAFTHKATHWLLQLSVVGLGFGMNLHSALQTGKQGFLFTVASIIGTLFFGILLGKFLRIERKTAYLVASGTAICGGSAIAAIAPVIKANDQQISVALGTIFILNAAALFIFPFVGQWLQLSQTQFGLWSAIAIHDTSSVIGAANKYGATALEVATAVKLSRALWIIPVAIITALLFRNSSKQIKLPWFIGIFLLAMLLNTYMPAVQHISSYLVQAAKTGLSLTLFFIGATMTRQALQGIGWQPMLQGILLWILISVAALTAIIIYT</sequence>
<keyword evidence="4 7" id="KW-0812">Transmembrane</keyword>
<keyword evidence="9" id="KW-1185">Reference proteome</keyword>
<feature type="transmembrane region" description="Helical" evidence="7">
    <location>
        <begin position="217"/>
        <end position="234"/>
    </location>
</feature>
<comment type="subcellular location">
    <subcellularLocation>
        <location evidence="1">Cell membrane</location>
        <topology evidence="1">Multi-pass membrane protein</topology>
    </subcellularLocation>
</comment>
<comment type="similarity">
    <text evidence="2">Belongs to the UPF0324 family.</text>
</comment>
<feature type="transmembrane region" description="Helical" evidence="7">
    <location>
        <begin position="121"/>
        <end position="144"/>
    </location>
</feature>
<protein>
    <submittedName>
        <fullName evidence="8">Sulfate exporter family transporter</fullName>
    </submittedName>
</protein>
<dbReference type="RefSeq" id="WP_354658386.1">
    <property type="nucleotide sequence ID" value="NZ_JBEXAC010000001.1"/>
</dbReference>
<evidence type="ECO:0000313" key="9">
    <source>
        <dbReference type="Proteomes" id="UP001549749"/>
    </source>
</evidence>
<feature type="transmembrane region" description="Helical" evidence="7">
    <location>
        <begin position="151"/>
        <end position="172"/>
    </location>
</feature>
<dbReference type="PANTHER" id="PTHR30106">
    <property type="entry name" value="INNER MEMBRANE PROTEIN YEIH-RELATED"/>
    <property type="match status" value="1"/>
</dbReference>
<dbReference type="EMBL" id="JBEXAC010000001">
    <property type="protein sequence ID" value="MET6995737.1"/>
    <property type="molecule type" value="Genomic_DNA"/>
</dbReference>
<dbReference type="Proteomes" id="UP001549749">
    <property type="component" value="Unassembled WGS sequence"/>
</dbReference>
<feature type="transmembrane region" description="Helical" evidence="7">
    <location>
        <begin position="243"/>
        <end position="260"/>
    </location>
</feature>
<evidence type="ECO:0000256" key="3">
    <source>
        <dbReference type="ARBA" id="ARBA00022475"/>
    </source>
</evidence>
<evidence type="ECO:0000256" key="7">
    <source>
        <dbReference type="SAM" id="Phobius"/>
    </source>
</evidence>
<reference evidence="8 9" key="1">
    <citation type="submission" date="2024-06" db="EMBL/GenBank/DDBJ databases">
        <title>Chitinophaga defluvii sp. nov., isolated from municipal sewage.</title>
        <authorList>
            <person name="Zhang L."/>
        </authorList>
    </citation>
    <scope>NUCLEOTIDE SEQUENCE [LARGE SCALE GENOMIC DNA]</scope>
    <source>
        <strain evidence="8 9">H8</strain>
    </source>
</reference>
<feature type="transmembrane region" description="Helical" evidence="7">
    <location>
        <begin position="67"/>
        <end position="87"/>
    </location>
</feature>
<feature type="transmembrane region" description="Helical" evidence="7">
    <location>
        <begin position="94"/>
        <end position="115"/>
    </location>
</feature>
<dbReference type="PANTHER" id="PTHR30106:SF1">
    <property type="entry name" value="UPF0324 MEMBRANE PROTEIN FN0533"/>
    <property type="match status" value="1"/>
</dbReference>
<evidence type="ECO:0000256" key="2">
    <source>
        <dbReference type="ARBA" id="ARBA00007977"/>
    </source>
</evidence>
<proteinExistence type="inferred from homology"/>
<comment type="caution">
    <text evidence="8">The sequence shown here is derived from an EMBL/GenBank/DDBJ whole genome shotgun (WGS) entry which is preliminary data.</text>
</comment>
<evidence type="ECO:0000313" key="8">
    <source>
        <dbReference type="EMBL" id="MET6995737.1"/>
    </source>
</evidence>
<evidence type="ECO:0000256" key="1">
    <source>
        <dbReference type="ARBA" id="ARBA00004651"/>
    </source>
</evidence>
<keyword evidence="3" id="KW-1003">Cell membrane</keyword>
<keyword evidence="5 7" id="KW-1133">Transmembrane helix</keyword>
<keyword evidence="6 7" id="KW-0472">Membrane</keyword>
<name>A0ABV2SZF7_9BACT</name>
<evidence type="ECO:0000256" key="6">
    <source>
        <dbReference type="ARBA" id="ARBA00023136"/>
    </source>
</evidence>
<feature type="transmembrane region" description="Helical" evidence="7">
    <location>
        <begin position="306"/>
        <end position="323"/>
    </location>
</feature>
<evidence type="ECO:0000256" key="5">
    <source>
        <dbReference type="ARBA" id="ARBA00022989"/>
    </source>
</evidence>
<accession>A0ABV2SZF7</accession>